<dbReference type="InterPro" id="IPR005821">
    <property type="entry name" value="Ion_trans_dom"/>
</dbReference>
<keyword evidence="6 20" id="KW-0812">Transmembrane</keyword>
<keyword evidence="8" id="KW-0677">Repeat</keyword>
<dbReference type="GO" id="GO:0045202">
    <property type="term" value="C:synapse"/>
    <property type="evidence" value="ECO:0007669"/>
    <property type="project" value="GOC"/>
</dbReference>
<dbReference type="STRING" id="6265.A0A0B2VV88"/>
<dbReference type="InterPro" id="IPR027359">
    <property type="entry name" value="Volt_channel_dom_sf"/>
</dbReference>
<dbReference type="PANTHER" id="PTHR45628:SF7">
    <property type="entry name" value="VOLTAGE-DEPENDENT CALCIUM CHANNEL TYPE A SUBUNIT ALPHA-1"/>
    <property type="match status" value="1"/>
</dbReference>
<dbReference type="FunFam" id="1.10.287.70:FF:000023">
    <property type="entry name" value="Voltage-dependent R-type calcium channel subunit alpha"/>
    <property type="match status" value="1"/>
</dbReference>
<keyword evidence="15" id="KW-0407">Ion channel</keyword>
<dbReference type="SUPFAM" id="SSF81324">
    <property type="entry name" value="Voltage-gated potassium channels"/>
    <property type="match status" value="3"/>
</dbReference>
<keyword evidence="11 20" id="KW-1133">Transmembrane helix</keyword>
<evidence type="ECO:0000256" key="5">
    <source>
        <dbReference type="ARBA" id="ARBA00022673"/>
    </source>
</evidence>
<keyword evidence="7 16" id="KW-0479">Metal-binding</keyword>
<keyword evidence="5 17" id="KW-0107">Calcium channel</keyword>
<dbReference type="Gene3D" id="1.20.120.350">
    <property type="entry name" value="Voltage-gated potassium channels. Chain C"/>
    <property type="match status" value="3"/>
</dbReference>
<accession>A0A0B2VV88</accession>
<dbReference type="SMART" id="SM01062">
    <property type="entry name" value="Ca_chan_IQ"/>
    <property type="match status" value="1"/>
</dbReference>
<dbReference type="PANTHER" id="PTHR45628">
    <property type="entry name" value="VOLTAGE-DEPENDENT CALCIUM CHANNEL TYPE A SUBUNIT ALPHA-1"/>
    <property type="match status" value="1"/>
</dbReference>
<evidence type="ECO:0000259" key="21">
    <source>
        <dbReference type="PROSITE" id="PS50222"/>
    </source>
</evidence>
<keyword evidence="9 16" id="KW-0106">Calcium</keyword>
<evidence type="ECO:0000313" key="22">
    <source>
        <dbReference type="EMBL" id="KHN87461.1"/>
    </source>
</evidence>
<evidence type="ECO:0000256" key="12">
    <source>
        <dbReference type="ARBA" id="ARBA00023065"/>
    </source>
</evidence>
<protein>
    <submittedName>
        <fullName evidence="22">Voltage-dependent calcium channel type A subunit alpha-1</fullName>
    </submittedName>
</protein>
<evidence type="ECO:0000256" key="15">
    <source>
        <dbReference type="ARBA" id="ARBA00023303"/>
    </source>
</evidence>
<feature type="region of interest" description="Disordered" evidence="19">
    <location>
        <begin position="1413"/>
        <end position="1437"/>
    </location>
</feature>
<evidence type="ECO:0000256" key="17">
    <source>
        <dbReference type="RuleBase" id="RU003808"/>
    </source>
</evidence>
<evidence type="ECO:0000256" key="11">
    <source>
        <dbReference type="ARBA" id="ARBA00022989"/>
    </source>
</evidence>
<dbReference type="InterPro" id="IPR002048">
    <property type="entry name" value="EF_hand_dom"/>
</dbReference>
<dbReference type="GO" id="GO:0007268">
    <property type="term" value="P:chemical synaptic transmission"/>
    <property type="evidence" value="ECO:0007669"/>
    <property type="project" value="TreeGrafter"/>
</dbReference>
<feature type="domain" description="EF-hand" evidence="21">
    <location>
        <begin position="863"/>
        <end position="898"/>
    </location>
</feature>
<evidence type="ECO:0000313" key="23">
    <source>
        <dbReference type="Proteomes" id="UP000031036"/>
    </source>
</evidence>
<dbReference type="Proteomes" id="UP000031036">
    <property type="component" value="Unassembled WGS sequence"/>
</dbReference>
<dbReference type="Gene3D" id="1.10.238.10">
    <property type="entry name" value="EF-hand"/>
    <property type="match status" value="1"/>
</dbReference>
<evidence type="ECO:0000256" key="10">
    <source>
        <dbReference type="ARBA" id="ARBA00022882"/>
    </source>
</evidence>
<keyword evidence="23" id="KW-1185">Reference proteome</keyword>
<feature type="transmembrane region" description="Helical" evidence="20">
    <location>
        <begin position="80"/>
        <end position="102"/>
    </location>
</feature>
<keyword evidence="13 20" id="KW-0472">Membrane</keyword>
<dbReference type="GO" id="GO:0005891">
    <property type="term" value="C:voltage-gated calcium channel complex"/>
    <property type="evidence" value="ECO:0007669"/>
    <property type="project" value="InterPro"/>
</dbReference>
<feature type="compositionally biased region" description="Basic and acidic residues" evidence="19">
    <location>
        <begin position="1163"/>
        <end position="1173"/>
    </location>
</feature>
<feature type="transmembrane region" description="Helical" evidence="20">
    <location>
        <begin position="609"/>
        <end position="627"/>
    </location>
</feature>
<feature type="transmembrane region" description="Helical" evidence="20">
    <location>
        <begin position="824"/>
        <end position="847"/>
    </location>
</feature>
<evidence type="ECO:0000256" key="4">
    <source>
        <dbReference type="ARBA" id="ARBA00022568"/>
    </source>
</evidence>
<keyword evidence="4 17" id="KW-0109">Calcium transport</keyword>
<evidence type="ECO:0000256" key="20">
    <source>
        <dbReference type="SAM" id="Phobius"/>
    </source>
</evidence>
<keyword evidence="3" id="KW-0597">Phosphoprotein</keyword>
<evidence type="ECO:0000256" key="18">
    <source>
        <dbReference type="SAM" id="Coils"/>
    </source>
</evidence>
<organism evidence="22 23">
    <name type="scientific">Toxocara canis</name>
    <name type="common">Canine roundworm</name>
    <dbReference type="NCBI Taxonomy" id="6265"/>
    <lineage>
        <taxon>Eukaryota</taxon>
        <taxon>Metazoa</taxon>
        <taxon>Ecdysozoa</taxon>
        <taxon>Nematoda</taxon>
        <taxon>Chromadorea</taxon>
        <taxon>Rhabditida</taxon>
        <taxon>Spirurina</taxon>
        <taxon>Ascaridomorpha</taxon>
        <taxon>Ascaridoidea</taxon>
        <taxon>Toxocaridae</taxon>
        <taxon>Toxocara</taxon>
    </lineage>
</organism>
<dbReference type="Pfam" id="PF08763">
    <property type="entry name" value="Ca_chan_IQ"/>
    <property type="match status" value="1"/>
</dbReference>
<evidence type="ECO:0000256" key="3">
    <source>
        <dbReference type="ARBA" id="ARBA00022553"/>
    </source>
</evidence>
<feature type="compositionally biased region" description="Polar residues" evidence="19">
    <location>
        <begin position="1132"/>
        <end position="1142"/>
    </location>
</feature>
<dbReference type="GO" id="GO:0098703">
    <property type="term" value="P:calcium ion import across plasma membrane"/>
    <property type="evidence" value="ECO:0007669"/>
    <property type="project" value="TreeGrafter"/>
</dbReference>
<dbReference type="Pfam" id="PF00520">
    <property type="entry name" value="Ion_trans"/>
    <property type="match status" value="3"/>
</dbReference>
<feature type="transmembrane region" description="Helical" evidence="20">
    <location>
        <begin position="527"/>
        <end position="553"/>
    </location>
</feature>
<feature type="region of interest" description="Disordered" evidence="19">
    <location>
        <begin position="1132"/>
        <end position="1273"/>
    </location>
</feature>
<evidence type="ECO:0000256" key="13">
    <source>
        <dbReference type="ARBA" id="ARBA00023136"/>
    </source>
</evidence>
<feature type="transmembrane region" description="Helical" evidence="20">
    <location>
        <begin position="350"/>
        <end position="368"/>
    </location>
</feature>
<proteinExistence type="inferred from homology"/>
<dbReference type="OMA" id="AVEHYDY"/>
<reference evidence="22 23" key="1">
    <citation type="submission" date="2014-11" db="EMBL/GenBank/DDBJ databases">
        <title>Genetic blueprint of the zoonotic pathogen Toxocara canis.</title>
        <authorList>
            <person name="Zhu X.-Q."/>
            <person name="Korhonen P.K."/>
            <person name="Cai H."/>
            <person name="Young N.D."/>
            <person name="Nejsum P."/>
            <person name="von Samson-Himmelstjerna G."/>
            <person name="Boag P.R."/>
            <person name="Tan P."/>
            <person name="Li Q."/>
            <person name="Min J."/>
            <person name="Yang Y."/>
            <person name="Wang X."/>
            <person name="Fang X."/>
            <person name="Hall R.S."/>
            <person name="Hofmann A."/>
            <person name="Sternberg P.W."/>
            <person name="Jex A.R."/>
            <person name="Gasser R.B."/>
        </authorList>
    </citation>
    <scope>NUCLEOTIDE SEQUENCE [LARGE SCALE GENOMIC DNA]</scope>
    <source>
        <strain evidence="22">PN_DK_2014</strain>
    </source>
</reference>
<dbReference type="FunFam" id="1.20.120.350:FF:000013">
    <property type="entry name" value="Voltage-dependent N-type calcium channel subunit alpha"/>
    <property type="match status" value="1"/>
</dbReference>
<evidence type="ECO:0000256" key="6">
    <source>
        <dbReference type="ARBA" id="ARBA00022692"/>
    </source>
</evidence>
<evidence type="ECO:0000256" key="14">
    <source>
        <dbReference type="ARBA" id="ARBA00023180"/>
    </source>
</evidence>
<evidence type="ECO:0000256" key="19">
    <source>
        <dbReference type="SAM" id="MobiDB-lite"/>
    </source>
</evidence>
<dbReference type="Pfam" id="PF16905">
    <property type="entry name" value="GPHH"/>
    <property type="match status" value="1"/>
</dbReference>
<dbReference type="GO" id="GO:0008331">
    <property type="term" value="F:high voltage-gated calcium channel activity"/>
    <property type="evidence" value="ECO:0007669"/>
    <property type="project" value="TreeGrafter"/>
</dbReference>
<dbReference type="OrthoDB" id="431720at2759"/>
<keyword evidence="2" id="KW-0813">Transport</keyword>
<comment type="caution">
    <text evidence="22">The sequence shown here is derived from an EMBL/GenBank/DDBJ whole genome shotgun (WGS) entry which is preliminary data.</text>
</comment>
<evidence type="ECO:0000256" key="7">
    <source>
        <dbReference type="ARBA" id="ARBA00022723"/>
    </source>
</evidence>
<feature type="transmembrane region" description="Helical" evidence="20">
    <location>
        <begin position="674"/>
        <end position="695"/>
    </location>
</feature>
<evidence type="ECO:0000256" key="1">
    <source>
        <dbReference type="ARBA" id="ARBA00004141"/>
    </source>
</evidence>
<keyword evidence="12" id="KW-0406">Ion transport</keyword>
<keyword evidence="14" id="KW-0325">Glycoprotein</keyword>
<keyword evidence="10 17" id="KW-0851">Voltage-gated channel</keyword>
<feature type="transmembrane region" description="Helical" evidence="20">
    <location>
        <begin position="731"/>
        <end position="758"/>
    </location>
</feature>
<dbReference type="GO" id="GO:0005509">
    <property type="term" value="F:calcium ion binding"/>
    <property type="evidence" value="ECO:0007669"/>
    <property type="project" value="InterPro"/>
</dbReference>
<evidence type="ECO:0000256" key="16">
    <source>
        <dbReference type="PIRSR" id="PIRSR602077-1"/>
    </source>
</evidence>
<feature type="transmembrane region" description="Helical" evidence="20">
    <location>
        <begin position="159"/>
        <end position="181"/>
    </location>
</feature>
<dbReference type="FunFam" id="1.10.287.70:FF:000059">
    <property type="entry name" value="Voltage-dependent N-type calcium channel subunit alpha"/>
    <property type="match status" value="1"/>
</dbReference>
<dbReference type="InterPro" id="IPR050599">
    <property type="entry name" value="VDCC_alpha-1_subunit"/>
</dbReference>
<dbReference type="PROSITE" id="PS50222">
    <property type="entry name" value="EF_HAND_2"/>
    <property type="match status" value="1"/>
</dbReference>
<comment type="similarity">
    <text evidence="17">Belongs to the calcium channel alpha-1 subunit (TC 1.A.1.11) family.</text>
</comment>
<evidence type="ECO:0000256" key="8">
    <source>
        <dbReference type="ARBA" id="ARBA00022737"/>
    </source>
</evidence>
<feature type="transmembrane region" description="Helical" evidence="20">
    <location>
        <begin position="280"/>
        <end position="299"/>
    </location>
</feature>
<evidence type="ECO:0000256" key="9">
    <source>
        <dbReference type="ARBA" id="ARBA00022837"/>
    </source>
</evidence>
<dbReference type="PRINTS" id="PR00167">
    <property type="entry name" value="CACHANNEL"/>
</dbReference>
<keyword evidence="18" id="KW-0175">Coiled coil</keyword>
<gene>
    <name evidence="22" type="primary">CAC</name>
    <name evidence="22" type="ORF">Tcan_12717</name>
</gene>
<name>A0A0B2VV88_TOXCA</name>
<dbReference type="InterPro" id="IPR002077">
    <property type="entry name" value="VDCCAlpha1"/>
</dbReference>
<dbReference type="InterPro" id="IPR014873">
    <property type="entry name" value="VDCC_a1su_IQ"/>
</dbReference>
<dbReference type="FunFam" id="1.20.120.350:FF:000011">
    <property type="entry name" value="Voltage-dependent N-type calcium channel subunit alpha"/>
    <property type="match status" value="1"/>
</dbReference>
<dbReference type="Gene3D" id="1.10.287.70">
    <property type="match status" value="3"/>
</dbReference>
<comment type="subcellular location">
    <subcellularLocation>
        <location evidence="1 17">Membrane</location>
        <topology evidence="1 17">Multi-pass membrane protein</topology>
    </subcellularLocation>
</comment>
<dbReference type="FunFam" id="1.10.238.10:FF:000063">
    <property type="entry name" value="Voltage-dependent N-type calcium channel subunit alpha"/>
    <property type="match status" value="1"/>
</dbReference>
<dbReference type="InterPro" id="IPR031649">
    <property type="entry name" value="GPHH_dom"/>
</dbReference>
<feature type="region of interest" description="Disordered" evidence="19">
    <location>
        <begin position="1368"/>
        <end position="1389"/>
    </location>
</feature>
<sequence>MLVKLFAMGYRTYFASKFNRFDCIVIVGSAFEVIWAEVKGGSFGISVLRALRLLRIFKLTSYWVSLRNLVRSLMNSMRSILSLLFLLFLFILIFALLGMQLFGGKFNFPNMHPYTHFDTFPVALITVFQILTGEDWNEVMYLAIESQGGVYGGGMVYCVYFIVLVLFGNYTLLNVFLAIAVDNLANAQELTAAEEADERANELSEDSETIDEQDGECAIDMEGKTAGDLCQVQREMEEECEEEESPFGGPKPMVPYSSMFILSPTNPFRVIVHSMVCTKYFEMMVMGVICFSSIALSAEDPVDEDNPRNNVLQYMDYCFTGVFAFEMCLKLIDQGVLLHRGSYCRDFWNLLDGIVVICALVAFAFAGTEGAAGKNLNTIKSLRVLRVLRPLKTIKRIPKLKAVFDCVVNSLKNVFNILVVYFLFQFIFGVIAVQLFNGKFFFCTDKTKRYAHECHGQFFVFDNQNEPPRVEMREWRLRPFNYDNTINAMLTLFVVTTGEGWPGIRQNSMDTTEEDQGPSPFFRVEVALFYVMFFIVFPFFFVNIFVALIIITFQEQGEAELSEGDLDKNQKQCIDFALNARPRSLFMPEDKNSMKYRIWRLVTSTPFEYFIMAMICCNTIILMMKFHGNSEFYEKILRFFNTALTAVFTVESILKILAFGVRNYFRDGWNRFDFITVVGSITDALVTEFGGHFVSLGFLRLFRAARLIRLLQQGYTIRILLWTFVQSFKALPYVCLLIGMLFFIYAIVGMQVFGNIWLDNTTEINRHNNFQSFFNSVILLFRCATGEAWQDIMMACTAGKYCAKPNTFEMNLVKGPTCGTQMSYAYFTSFVFLSSFLMLNLFVAVIMDNFDYLTRDSSILGPHHLDEFIRVWADYDPAATGRIHYTDMYEMLRNIAPPVGFGRKCPYRLAYKHLIRMNMPVAEDGTVHFTTTLFALIRESLSIKMRPVEEMDEADEELRQTLRKIWPLKAKKNMIDLVVPPNTDLCYQRLTVGKIYAGLLILENYRAKKSGTERPYSLFSTLVDTIKAAKSSDSIERENQSPEQYGTRRPIPTVEKVSATRRLSDMFARIRNREMNVESTVTAPQRYSNGSDYRNPYYRDGNHMCDERMMACAHEQPRELSAADLVISKTQQLLPVSRSRTPSPHCRSGAPRSPSPPSPPSDRFADYPHRPDELPIYQRPSVAVRHPVQQPRPNVLYRQSDNTQRAAYAPPIRNRLPMPPHREERSPSLIDGYLPSRPPRRYSPPATAYKPYPVGGTPSPQPLSEEDEPMPSSVRQRRLPLIGSMPRASMLSPNSNEYYVTPIISPRSTYSAYQTPRGGPPVSAYYAPPAEIPSPSPASAVDFQLYGPSIYGGPTPSRLSPSYRRPGHYGNGPPFGGATAQSTSMPRGAPTMVYAGGVVTNRSRDVGRAHTRVIQAQPGNVPLSDSENEDEPKWAIV</sequence>
<feature type="transmembrane region" description="Helical" evidence="20">
    <location>
        <begin position="639"/>
        <end position="662"/>
    </location>
</feature>
<evidence type="ECO:0000256" key="2">
    <source>
        <dbReference type="ARBA" id="ARBA00022448"/>
    </source>
</evidence>
<feature type="binding site" evidence="16">
    <location>
        <position position="499"/>
    </location>
    <ligand>
        <name>Ca(2+)</name>
        <dbReference type="ChEBI" id="CHEBI:29108"/>
    </ligand>
</feature>
<dbReference type="EMBL" id="JPKZ01000425">
    <property type="protein sequence ID" value="KHN87461.1"/>
    <property type="molecule type" value="Genomic_DNA"/>
</dbReference>
<feature type="transmembrane region" description="Helical" evidence="20">
    <location>
        <begin position="414"/>
        <end position="436"/>
    </location>
</feature>
<feature type="coiled-coil region" evidence="18">
    <location>
        <begin position="186"/>
        <end position="213"/>
    </location>
</feature>
<feature type="binding site" evidence="16">
    <location>
        <position position="134"/>
    </location>
    <ligand>
        <name>Ca(2+)</name>
        <dbReference type="ChEBI" id="CHEBI:29108"/>
    </ligand>
</feature>